<dbReference type="PANTHER" id="PTHR43566:SF1">
    <property type="entry name" value="AAA+ ATPASE DOMAIN-CONTAINING PROTEIN"/>
    <property type="match status" value="1"/>
</dbReference>
<sequence>MGTMIYRIMTKRVIDSLKGGRVVGLFGPRRSGKTTLLEHIKKEKGGGVLMVHGENLDAAEALSSQRTSVLARFIGDKKYLFIDEAQKIHNIGTNLKLIVDTVPKVSVLVSGSSSFELRNKIGEPLVGRSIYYHLYPFSLEEVKTDVSEMNAKLEELLIYGLYPQVYLEATIDGKKTQLESIRDGYLLRDILELDKVKESTFIFNLLRLIAFQIGHDVSYSELASNLNVNKKTVMRYLDLLEKSYVIFSHSGYSRNLRKEFTKSPRFYFWDNGIRNSLIANYNRLNLRDDVGCLWENFCMAEREKLLANNSISANRYFWRTYDQKEIDLVEERGGKLYAFEFKYSKDNIHVPKDFIKSYPGSEFVVVNKNNYLEYLTGQKVPRRQVAP</sequence>
<dbReference type="Pfam" id="PF13635">
    <property type="entry name" value="DUF4143"/>
    <property type="match status" value="1"/>
</dbReference>
<protein>
    <recommendedName>
        <fullName evidence="1">AAA+ ATPase domain-containing protein</fullName>
    </recommendedName>
</protein>
<organism evidence="2 3">
    <name type="scientific">Candidatus Woesebacteria bacterium RIFOXYA1_FULL_43_9</name>
    <dbReference type="NCBI Taxonomy" id="1802534"/>
    <lineage>
        <taxon>Bacteria</taxon>
        <taxon>Candidatus Woeseibacteriota</taxon>
    </lineage>
</organism>
<feature type="domain" description="AAA+ ATPase" evidence="1">
    <location>
        <begin position="19"/>
        <end position="127"/>
    </location>
</feature>
<dbReference type="Pfam" id="PF13173">
    <property type="entry name" value="AAA_14"/>
    <property type="match status" value="1"/>
</dbReference>
<dbReference type="PANTHER" id="PTHR43566">
    <property type="entry name" value="CONSERVED PROTEIN"/>
    <property type="match status" value="1"/>
</dbReference>
<evidence type="ECO:0000313" key="2">
    <source>
        <dbReference type="EMBL" id="OGM76369.1"/>
    </source>
</evidence>
<dbReference type="InterPro" id="IPR027417">
    <property type="entry name" value="P-loop_NTPase"/>
</dbReference>
<dbReference type="EMBL" id="MGHU01000056">
    <property type="protein sequence ID" value="OGM76369.1"/>
    <property type="molecule type" value="Genomic_DNA"/>
</dbReference>
<dbReference type="Proteomes" id="UP000179241">
    <property type="component" value="Unassembled WGS sequence"/>
</dbReference>
<proteinExistence type="predicted"/>
<evidence type="ECO:0000313" key="3">
    <source>
        <dbReference type="Proteomes" id="UP000179241"/>
    </source>
</evidence>
<dbReference type="InterPro" id="IPR041682">
    <property type="entry name" value="AAA_14"/>
</dbReference>
<dbReference type="InterPro" id="IPR025420">
    <property type="entry name" value="DUF4143"/>
</dbReference>
<dbReference type="InterPro" id="IPR003593">
    <property type="entry name" value="AAA+_ATPase"/>
</dbReference>
<dbReference type="SMART" id="SM00382">
    <property type="entry name" value="AAA"/>
    <property type="match status" value="1"/>
</dbReference>
<name>A0A1F8CKH7_9BACT</name>
<comment type="caution">
    <text evidence="2">The sequence shown here is derived from an EMBL/GenBank/DDBJ whole genome shotgun (WGS) entry which is preliminary data.</text>
</comment>
<dbReference type="SUPFAM" id="SSF52540">
    <property type="entry name" value="P-loop containing nucleoside triphosphate hydrolases"/>
    <property type="match status" value="1"/>
</dbReference>
<dbReference type="AlphaFoldDB" id="A0A1F8CKH7"/>
<accession>A0A1F8CKH7</accession>
<evidence type="ECO:0000259" key="1">
    <source>
        <dbReference type="SMART" id="SM00382"/>
    </source>
</evidence>
<dbReference type="Gene3D" id="3.40.50.300">
    <property type="entry name" value="P-loop containing nucleotide triphosphate hydrolases"/>
    <property type="match status" value="1"/>
</dbReference>
<reference evidence="2 3" key="1">
    <citation type="journal article" date="2016" name="Nat. Commun.">
        <title>Thousands of microbial genomes shed light on interconnected biogeochemical processes in an aquifer system.</title>
        <authorList>
            <person name="Anantharaman K."/>
            <person name="Brown C.T."/>
            <person name="Hug L.A."/>
            <person name="Sharon I."/>
            <person name="Castelle C.J."/>
            <person name="Probst A.J."/>
            <person name="Thomas B.C."/>
            <person name="Singh A."/>
            <person name="Wilkins M.J."/>
            <person name="Karaoz U."/>
            <person name="Brodie E.L."/>
            <person name="Williams K.H."/>
            <person name="Hubbard S.S."/>
            <person name="Banfield J.F."/>
        </authorList>
    </citation>
    <scope>NUCLEOTIDE SEQUENCE [LARGE SCALE GENOMIC DNA]</scope>
</reference>
<gene>
    <name evidence="2" type="ORF">A2188_00090</name>
</gene>